<dbReference type="Proteomes" id="UP000590511">
    <property type="component" value="Unassembled WGS sequence"/>
</dbReference>
<evidence type="ECO:0008006" key="6">
    <source>
        <dbReference type="Google" id="ProtNLM"/>
    </source>
</evidence>
<reference evidence="2 5" key="2">
    <citation type="submission" date="2021-01" db="EMBL/GenBank/DDBJ databases">
        <title>Whole genome shotgun sequence of Actinoplanes lobatus NBRC 12513.</title>
        <authorList>
            <person name="Komaki H."/>
            <person name="Tamura T."/>
        </authorList>
    </citation>
    <scope>NUCLEOTIDE SEQUENCE [LARGE SCALE GENOMIC DNA]</scope>
    <source>
        <strain evidence="2 5">NBRC 12513</strain>
    </source>
</reference>
<reference evidence="3 4" key="1">
    <citation type="submission" date="2020-08" db="EMBL/GenBank/DDBJ databases">
        <title>Sequencing the genomes of 1000 actinobacteria strains.</title>
        <authorList>
            <person name="Klenk H.-P."/>
        </authorList>
    </citation>
    <scope>NUCLEOTIDE SEQUENCE [LARGE SCALE GENOMIC DNA]</scope>
    <source>
        <strain evidence="3 4">DSM 43150</strain>
    </source>
</reference>
<dbReference type="EMBL" id="BOMP01000095">
    <property type="protein sequence ID" value="GIE42463.1"/>
    <property type="molecule type" value="Genomic_DNA"/>
</dbReference>
<evidence type="ECO:0000313" key="2">
    <source>
        <dbReference type="EMBL" id="GIE42463.1"/>
    </source>
</evidence>
<evidence type="ECO:0000256" key="1">
    <source>
        <dbReference type="SAM" id="MobiDB-lite"/>
    </source>
</evidence>
<sequence>MLWIGTSGWRYRDWRPEKGADATGFLCPAGLPQRAWLGQYAEAFATVEVNCGGAVRRSAGPTVAGGRSPRSGVPRISDIYGFTKEPRNPGPVTGGRR</sequence>
<feature type="region of interest" description="Disordered" evidence="1">
    <location>
        <begin position="57"/>
        <end position="97"/>
    </location>
</feature>
<name>A0A7W7MLE3_9ACTN</name>
<keyword evidence="5" id="KW-1185">Reference proteome</keyword>
<evidence type="ECO:0000313" key="5">
    <source>
        <dbReference type="Proteomes" id="UP000631312"/>
    </source>
</evidence>
<protein>
    <recommendedName>
        <fullName evidence="6">DUF72 domain-containing protein</fullName>
    </recommendedName>
</protein>
<proteinExistence type="predicted"/>
<dbReference type="Gene3D" id="3.20.20.410">
    <property type="entry name" value="Protein of unknown function UPF0759"/>
    <property type="match status" value="1"/>
</dbReference>
<dbReference type="Proteomes" id="UP000631312">
    <property type="component" value="Unassembled WGS sequence"/>
</dbReference>
<accession>A0A7W7MLE3</accession>
<dbReference type="SUPFAM" id="SSF117396">
    <property type="entry name" value="TM1631-like"/>
    <property type="match status" value="1"/>
</dbReference>
<evidence type="ECO:0000313" key="4">
    <source>
        <dbReference type="Proteomes" id="UP000590511"/>
    </source>
</evidence>
<dbReference type="AlphaFoldDB" id="A0A7W7MLE3"/>
<dbReference type="InterPro" id="IPR036520">
    <property type="entry name" value="UPF0759_sf"/>
</dbReference>
<gene>
    <name evidence="2" type="ORF">Alo02nite_53610</name>
    <name evidence="3" type="ORF">BJ964_008845</name>
</gene>
<comment type="caution">
    <text evidence="3">The sequence shown here is derived from an EMBL/GenBank/DDBJ whole genome shotgun (WGS) entry which is preliminary data.</text>
</comment>
<dbReference type="EMBL" id="JACHNC010000001">
    <property type="protein sequence ID" value="MBB4754684.1"/>
    <property type="molecule type" value="Genomic_DNA"/>
</dbReference>
<organism evidence="3 4">
    <name type="scientific">Actinoplanes lobatus</name>
    <dbReference type="NCBI Taxonomy" id="113568"/>
    <lineage>
        <taxon>Bacteria</taxon>
        <taxon>Bacillati</taxon>
        <taxon>Actinomycetota</taxon>
        <taxon>Actinomycetes</taxon>
        <taxon>Micromonosporales</taxon>
        <taxon>Micromonosporaceae</taxon>
        <taxon>Actinoplanes</taxon>
    </lineage>
</organism>
<evidence type="ECO:0000313" key="3">
    <source>
        <dbReference type="EMBL" id="MBB4754684.1"/>
    </source>
</evidence>